<accession>A0A071MEG7</accession>
<proteinExistence type="predicted"/>
<sequence length="65" mass="7339">MTTGKEIGQRCRTVDVRMSNRRAIVANPVLCLLWRQATGFPLARARLNAARPFRKGADRGGRPRF</sequence>
<organism evidence="1">
    <name type="scientific">Burkholderia cenocepacia</name>
    <dbReference type="NCBI Taxonomy" id="95486"/>
    <lineage>
        <taxon>Bacteria</taxon>
        <taxon>Pseudomonadati</taxon>
        <taxon>Pseudomonadota</taxon>
        <taxon>Betaproteobacteria</taxon>
        <taxon>Burkholderiales</taxon>
        <taxon>Burkholderiaceae</taxon>
        <taxon>Burkholderia</taxon>
        <taxon>Burkholderia cepacia complex</taxon>
    </lineage>
</organism>
<protein>
    <submittedName>
        <fullName evidence="1">Uncharacterized protein</fullName>
    </submittedName>
</protein>
<dbReference type="AlphaFoldDB" id="A0A071MEG7"/>
<dbReference type="EMBL" id="JJOA01000011">
    <property type="protein sequence ID" value="KEA59123.1"/>
    <property type="molecule type" value="Genomic_DNA"/>
</dbReference>
<reference evidence="1" key="1">
    <citation type="submission" date="2014-04" db="EMBL/GenBank/DDBJ databases">
        <title>In planta biocontrol of soil-borne Fusarium wilt of banana through a plant endophytic bacterium, Burkholderia cenocepacia 869T2.</title>
        <authorList>
            <person name="Ho Y.-N."/>
            <person name="Chiang H.-M."/>
            <person name="Chao C.-P."/>
            <person name="Su C.-C."/>
            <person name="Hsu H.-F."/>
            <person name="Guo C.-T."/>
            <person name="Hsieh J.-L."/>
            <person name="Huang C.-C."/>
        </authorList>
    </citation>
    <scope>NUCLEOTIDE SEQUENCE [LARGE SCALE GENOMIC DNA]</scope>
    <source>
        <strain evidence="1">869T2</strain>
    </source>
</reference>
<gene>
    <name evidence="1" type="ORF">DT99_12860</name>
</gene>
<evidence type="ECO:0000313" key="1">
    <source>
        <dbReference type="EMBL" id="KEA59123.1"/>
    </source>
</evidence>
<comment type="caution">
    <text evidence="1">The sequence shown here is derived from an EMBL/GenBank/DDBJ whole genome shotgun (WGS) entry which is preliminary data.</text>
</comment>
<name>A0A071MEG7_9BURK</name>